<reference evidence="3" key="1">
    <citation type="submission" date="2023-10" db="EMBL/GenBank/DDBJ databases">
        <authorList>
            <person name="Chen Y."/>
            <person name="Shah S."/>
            <person name="Dougan E. K."/>
            <person name="Thang M."/>
            <person name="Chan C."/>
        </authorList>
    </citation>
    <scope>NUCLEOTIDE SEQUENCE [LARGE SCALE GENOMIC DNA]</scope>
</reference>
<comment type="caution">
    <text evidence="3">The sequence shown here is derived from an EMBL/GenBank/DDBJ whole genome shotgun (WGS) entry which is preliminary data.</text>
</comment>
<keyword evidence="1" id="KW-0175">Coiled coil</keyword>
<evidence type="ECO:0000313" key="4">
    <source>
        <dbReference type="Proteomes" id="UP001189429"/>
    </source>
</evidence>
<keyword evidence="4" id="KW-1185">Reference proteome</keyword>
<sequence length="445" mass="47804">DTVAAADLAAYRANLEQEVARIAEELAAERSVQEAAELRAADEELRAIEAQLEADEARSAAAPEALDQELTERVRAEEVEAQRAAAAEAQRAASAEAQLAAEAEARQRGARAAQHAAAAAVAAAEVESVHESDHDDDGSGPEVELFKGMTKTRSEPDDDMTAGQTLEDSVVELDFQRFRERASALQGACDDIDETAPELATVPAAPEDIKRALKRPASRPSQNRSTYPTASSAADATAKPLPGVSSKAAGAPPISGWRDVSAAMHPSAAAHGTGPLPLPPAKLADEDGSLRAGPAGATPTAPPTFGAAEPGEEHVPSVLETVNKSMNALAKRVAQMEATKAKADIPETVARAMEKLERAVRDGVKARSDIYQQFGRWLVQQQKDAVFADNWEKKSFEEKKLFRNDWASMKLTELKRQWIHVHAYKMVDESVGVYYSFSRIAVDRR</sequence>
<feature type="coiled-coil region" evidence="1">
    <location>
        <begin position="5"/>
        <end position="106"/>
    </location>
</feature>
<evidence type="ECO:0000313" key="3">
    <source>
        <dbReference type="EMBL" id="CAK0837429.1"/>
    </source>
</evidence>
<dbReference type="EMBL" id="CAUYUJ010014152">
    <property type="protein sequence ID" value="CAK0837429.1"/>
    <property type="molecule type" value="Genomic_DNA"/>
</dbReference>
<evidence type="ECO:0000256" key="2">
    <source>
        <dbReference type="SAM" id="MobiDB-lite"/>
    </source>
</evidence>
<accession>A0ABN9SY03</accession>
<dbReference type="Proteomes" id="UP001189429">
    <property type="component" value="Unassembled WGS sequence"/>
</dbReference>
<protein>
    <submittedName>
        <fullName evidence="3">Uncharacterized protein</fullName>
    </submittedName>
</protein>
<feature type="region of interest" description="Disordered" evidence="2">
    <location>
        <begin position="266"/>
        <end position="300"/>
    </location>
</feature>
<feature type="compositionally biased region" description="Polar residues" evidence="2">
    <location>
        <begin position="219"/>
        <end position="234"/>
    </location>
</feature>
<gene>
    <name evidence="3" type="ORF">PCOR1329_LOCUS33627</name>
</gene>
<evidence type="ECO:0000256" key="1">
    <source>
        <dbReference type="SAM" id="Coils"/>
    </source>
</evidence>
<feature type="non-terminal residue" evidence="3">
    <location>
        <position position="445"/>
    </location>
</feature>
<name>A0ABN9SY03_9DINO</name>
<organism evidence="3 4">
    <name type="scientific">Prorocentrum cordatum</name>
    <dbReference type="NCBI Taxonomy" id="2364126"/>
    <lineage>
        <taxon>Eukaryota</taxon>
        <taxon>Sar</taxon>
        <taxon>Alveolata</taxon>
        <taxon>Dinophyceae</taxon>
        <taxon>Prorocentrales</taxon>
        <taxon>Prorocentraceae</taxon>
        <taxon>Prorocentrum</taxon>
    </lineage>
</organism>
<proteinExistence type="predicted"/>
<feature type="non-terminal residue" evidence="3">
    <location>
        <position position="1"/>
    </location>
</feature>
<feature type="region of interest" description="Disordered" evidence="2">
    <location>
        <begin position="197"/>
        <end position="252"/>
    </location>
</feature>